<sequence>MGRRGRVRDVPFEPQSNECRRQSHAAIGDEDLTGKKPTVTSSFLAGPARWASAVARALSLGRMTIPKATR</sequence>
<dbReference type="Proteomes" id="UP001146120">
    <property type="component" value="Unassembled WGS sequence"/>
</dbReference>
<name>A0AAV2ZC62_9STRA</name>
<protein>
    <submittedName>
        <fullName evidence="2">Uncharacterized protein</fullName>
    </submittedName>
</protein>
<gene>
    <name evidence="2" type="ORF">N0F65_000711</name>
</gene>
<dbReference type="EMBL" id="DAKRPA010000003">
    <property type="protein sequence ID" value="DBA05023.1"/>
    <property type="molecule type" value="Genomic_DNA"/>
</dbReference>
<evidence type="ECO:0000313" key="2">
    <source>
        <dbReference type="EMBL" id="DBA05023.1"/>
    </source>
</evidence>
<keyword evidence="3" id="KW-1185">Reference proteome</keyword>
<evidence type="ECO:0000313" key="3">
    <source>
        <dbReference type="Proteomes" id="UP001146120"/>
    </source>
</evidence>
<organism evidence="2 3">
    <name type="scientific">Lagenidium giganteum</name>
    <dbReference type="NCBI Taxonomy" id="4803"/>
    <lineage>
        <taxon>Eukaryota</taxon>
        <taxon>Sar</taxon>
        <taxon>Stramenopiles</taxon>
        <taxon>Oomycota</taxon>
        <taxon>Peronosporomycetes</taxon>
        <taxon>Pythiales</taxon>
        <taxon>Pythiaceae</taxon>
    </lineage>
</organism>
<accession>A0AAV2ZC62</accession>
<proteinExistence type="predicted"/>
<reference evidence="2" key="2">
    <citation type="journal article" date="2023" name="Microbiol Resour">
        <title>Decontamination and Annotation of the Draft Genome Sequence of the Oomycete Lagenidium giganteum ARSEF 373.</title>
        <authorList>
            <person name="Morgan W.R."/>
            <person name="Tartar A."/>
        </authorList>
    </citation>
    <scope>NUCLEOTIDE SEQUENCE</scope>
    <source>
        <strain evidence="2">ARSEF 373</strain>
    </source>
</reference>
<evidence type="ECO:0000256" key="1">
    <source>
        <dbReference type="SAM" id="MobiDB-lite"/>
    </source>
</evidence>
<dbReference type="AlphaFoldDB" id="A0AAV2ZC62"/>
<reference evidence="2" key="1">
    <citation type="submission" date="2022-11" db="EMBL/GenBank/DDBJ databases">
        <authorList>
            <person name="Morgan W.R."/>
            <person name="Tartar A."/>
        </authorList>
    </citation>
    <scope>NUCLEOTIDE SEQUENCE</scope>
    <source>
        <strain evidence="2">ARSEF 373</strain>
    </source>
</reference>
<comment type="caution">
    <text evidence="2">The sequence shown here is derived from an EMBL/GenBank/DDBJ whole genome shotgun (WGS) entry which is preliminary data.</text>
</comment>
<feature type="region of interest" description="Disordered" evidence="1">
    <location>
        <begin position="1"/>
        <end position="34"/>
    </location>
</feature>